<name>A0AAW0BR95_9AGAR</name>
<dbReference type="Proteomes" id="UP001362999">
    <property type="component" value="Unassembled WGS sequence"/>
</dbReference>
<dbReference type="Pfam" id="PF20722">
    <property type="entry name" value="DUF6830"/>
    <property type="match status" value="1"/>
</dbReference>
<organism evidence="2 3">
    <name type="scientific">Favolaschia claudopus</name>
    <dbReference type="NCBI Taxonomy" id="2862362"/>
    <lineage>
        <taxon>Eukaryota</taxon>
        <taxon>Fungi</taxon>
        <taxon>Dikarya</taxon>
        <taxon>Basidiomycota</taxon>
        <taxon>Agaricomycotina</taxon>
        <taxon>Agaricomycetes</taxon>
        <taxon>Agaricomycetidae</taxon>
        <taxon>Agaricales</taxon>
        <taxon>Marasmiineae</taxon>
        <taxon>Mycenaceae</taxon>
        <taxon>Favolaschia</taxon>
    </lineage>
</organism>
<protein>
    <recommendedName>
        <fullName evidence="1">DUF6830 domain-containing protein</fullName>
    </recommendedName>
</protein>
<keyword evidence="3" id="KW-1185">Reference proteome</keyword>
<sequence>MKAGTDGMLVTGGDGKVRKVFPILASYVADYPEQCLVGCAKYGTCPKCQRSAADLQDINPGSLRSPDWTLQIINDAENTSAKSENKFHDACMNHEVAGVHNPFWAGFPLTNLAYSLTPDVLHQLYQGWCQSLMTAEELDARIRSLPPAFGIRSERKAMARILLGCLVGRLPSKGIQACRALLDFIYLAQYPTHDDGTLSAMETALDCWHNNRDYFIMTGVRTDFNIPKFHSLLHYIEAIRLFGTTDNYNTEMFERLHIDFAKEGWRASNHRDEFPQMINWLSRQEKIASFSNYQAWLEAQQQPDPTPVAKTFSGQALKIAKVPQSPHQSITSIVQKHNTPSFVSSLKQFLNQLGRNLPSREAQAAPLPFSHLDIYHNFKFEPNSLDPGEESNNNIQQTVISRPAISNSVARFDTVIARVKPEQADSTGLTGEQECVLGVSRFYFDYPKFYQVVNLHHQPGPFIL</sequence>
<evidence type="ECO:0000313" key="3">
    <source>
        <dbReference type="Proteomes" id="UP001362999"/>
    </source>
</evidence>
<gene>
    <name evidence="2" type="ORF">R3P38DRAFT_2775792</name>
</gene>
<dbReference type="Pfam" id="PF18759">
    <property type="entry name" value="Plavaka"/>
    <property type="match status" value="1"/>
</dbReference>
<reference evidence="2 3" key="1">
    <citation type="journal article" date="2024" name="J Genomics">
        <title>Draft genome sequencing and assembly of Favolaschia claudopus CIRM-BRFM 2984 isolated from oak limbs.</title>
        <authorList>
            <person name="Navarro D."/>
            <person name="Drula E."/>
            <person name="Chaduli D."/>
            <person name="Cazenave R."/>
            <person name="Ahrendt S."/>
            <person name="Wang J."/>
            <person name="Lipzen A."/>
            <person name="Daum C."/>
            <person name="Barry K."/>
            <person name="Grigoriev I.V."/>
            <person name="Favel A."/>
            <person name="Rosso M.N."/>
            <person name="Martin F."/>
        </authorList>
    </citation>
    <scope>NUCLEOTIDE SEQUENCE [LARGE SCALE GENOMIC DNA]</scope>
    <source>
        <strain evidence="2 3">CIRM-BRFM 2984</strain>
    </source>
</reference>
<dbReference type="AlphaFoldDB" id="A0AAW0BR95"/>
<accession>A0AAW0BR95</accession>
<comment type="caution">
    <text evidence="2">The sequence shown here is derived from an EMBL/GenBank/DDBJ whole genome shotgun (WGS) entry which is preliminary data.</text>
</comment>
<evidence type="ECO:0000313" key="2">
    <source>
        <dbReference type="EMBL" id="KAK7029217.1"/>
    </source>
</evidence>
<dbReference type="InterPro" id="IPR049233">
    <property type="entry name" value="DUF6830"/>
</dbReference>
<dbReference type="InterPro" id="IPR041078">
    <property type="entry name" value="Plavaka"/>
</dbReference>
<evidence type="ECO:0000259" key="1">
    <source>
        <dbReference type="Pfam" id="PF20722"/>
    </source>
</evidence>
<proteinExistence type="predicted"/>
<dbReference type="EMBL" id="JAWWNJ010000027">
    <property type="protein sequence ID" value="KAK7029217.1"/>
    <property type="molecule type" value="Genomic_DNA"/>
</dbReference>
<feature type="domain" description="DUF6830" evidence="1">
    <location>
        <begin position="297"/>
        <end position="433"/>
    </location>
</feature>